<gene>
    <name evidence="4" type="primary">rutD_1</name>
    <name evidence="2" type="synonym">rutD</name>
    <name evidence="4" type="ORF">AFCDBAGC_0052</name>
</gene>
<comment type="similarity">
    <text evidence="2">Belongs to the AB hydrolase superfamily. Hydrolase RutD family.</text>
</comment>
<dbReference type="InterPro" id="IPR019913">
    <property type="entry name" value="Pyrimidine_utilisation_RutD"/>
</dbReference>
<name>A0ABQ4QAG7_9HYPH</name>
<keyword evidence="1 2" id="KW-0378">Hydrolase</keyword>
<dbReference type="Gene3D" id="3.40.50.1820">
    <property type="entry name" value="alpha/beta hydrolase"/>
    <property type="match status" value="1"/>
</dbReference>
<dbReference type="HAMAP" id="MF_00832">
    <property type="entry name" value="RutD"/>
    <property type="match status" value="1"/>
</dbReference>
<feature type="domain" description="AB hydrolase-1" evidence="3">
    <location>
        <begin position="14"/>
        <end position="237"/>
    </location>
</feature>
<dbReference type="GO" id="GO:0016787">
    <property type="term" value="F:hydrolase activity"/>
    <property type="evidence" value="ECO:0007669"/>
    <property type="project" value="UniProtKB-KW"/>
</dbReference>
<sequence length="266" mass="28118">MPVHHDVAGDGARTVLLSPGLGGMAGYFAPQMPALVPHFRVLTYDHRGTGRSKGALEPGHDIAAMAEDALAVLDATGTETADVVGHALGGLIALQLALAHPTRVGRVVVVNGWDAIDSATLRCFSARKALLNQAGPEAFVRAQAIFLYPAPWLSENATRVASDEAHALAHFPGPETVLARIAALERFTLEGRLGAIPHETLVMAARDDVLVPYTASERLAAGLANARLDLVPEGGHAHSVTRAEAFNRTLLDFLGRVRVTAMSDLR</sequence>
<dbReference type="PANTHER" id="PTHR43798:SF5">
    <property type="entry name" value="MONOACYLGLYCEROL LIPASE ABHD6"/>
    <property type="match status" value="1"/>
</dbReference>
<dbReference type="InterPro" id="IPR050266">
    <property type="entry name" value="AB_hydrolase_sf"/>
</dbReference>
<evidence type="ECO:0000256" key="2">
    <source>
        <dbReference type="HAMAP-Rule" id="MF_00832"/>
    </source>
</evidence>
<accession>A0ABQ4QAG7</accession>
<dbReference type="InterPro" id="IPR029058">
    <property type="entry name" value="AB_hydrolase_fold"/>
</dbReference>
<dbReference type="InterPro" id="IPR000073">
    <property type="entry name" value="AB_hydrolase_1"/>
</dbReference>
<evidence type="ECO:0000256" key="1">
    <source>
        <dbReference type="ARBA" id="ARBA00022801"/>
    </source>
</evidence>
<proteinExistence type="inferred from homology"/>
<dbReference type="NCBIfam" id="TIGR03611">
    <property type="entry name" value="RutD"/>
    <property type="match status" value="1"/>
</dbReference>
<comment type="caution">
    <text evidence="4">The sequence shown here is derived from an EMBL/GenBank/DDBJ whole genome shotgun (WGS) entry which is preliminary data.</text>
</comment>
<reference evidence="4 5" key="1">
    <citation type="journal article" date="2021" name="Front. Microbiol.">
        <title>Comprehensive Comparative Genomics and Phenotyping of Methylobacterium Species.</title>
        <authorList>
            <person name="Alessa O."/>
            <person name="Ogura Y."/>
            <person name="Fujitani Y."/>
            <person name="Takami H."/>
            <person name="Hayashi T."/>
            <person name="Sahin N."/>
            <person name="Tani A."/>
        </authorList>
    </citation>
    <scope>NUCLEOTIDE SEQUENCE [LARGE SCALE GENOMIC DNA]</scope>
    <source>
        <strain evidence="4 5">DSM 23679</strain>
    </source>
</reference>
<dbReference type="EC" id="3.5.1.-" evidence="2"/>
<keyword evidence="5" id="KW-1185">Reference proteome</keyword>
<evidence type="ECO:0000313" key="4">
    <source>
        <dbReference type="EMBL" id="GJD42218.1"/>
    </source>
</evidence>
<organism evidence="4 5">
    <name type="scientific">Methylobacterium cerastii</name>
    <dbReference type="NCBI Taxonomy" id="932741"/>
    <lineage>
        <taxon>Bacteria</taxon>
        <taxon>Pseudomonadati</taxon>
        <taxon>Pseudomonadota</taxon>
        <taxon>Alphaproteobacteria</taxon>
        <taxon>Hyphomicrobiales</taxon>
        <taxon>Methylobacteriaceae</taxon>
        <taxon>Methylobacterium</taxon>
    </lineage>
</organism>
<dbReference type="PANTHER" id="PTHR43798">
    <property type="entry name" value="MONOACYLGLYCEROL LIPASE"/>
    <property type="match status" value="1"/>
</dbReference>
<dbReference type="PRINTS" id="PR00111">
    <property type="entry name" value="ABHYDROLASE"/>
</dbReference>
<dbReference type="Pfam" id="PF00561">
    <property type="entry name" value="Abhydrolase_1"/>
    <property type="match status" value="1"/>
</dbReference>
<dbReference type="RefSeq" id="WP_238270040.1">
    <property type="nucleotide sequence ID" value="NZ_BPQG01000001.1"/>
</dbReference>
<dbReference type="Proteomes" id="UP001055117">
    <property type="component" value="Unassembled WGS sequence"/>
</dbReference>
<evidence type="ECO:0000313" key="5">
    <source>
        <dbReference type="Proteomes" id="UP001055117"/>
    </source>
</evidence>
<protein>
    <recommendedName>
        <fullName evidence="2">Putative carbamate hydrolase RutD</fullName>
        <ecNumber evidence="2">3.5.1.-</ecNumber>
    </recommendedName>
    <alternativeName>
        <fullName evidence="2">Aminohydrolase</fullName>
    </alternativeName>
</protein>
<comment type="function">
    <text evidence="2">Involved in pyrimidine catabolism. May facilitate the hydrolysis of carbamate, a reaction that can also occur spontaneously.</text>
</comment>
<comment type="catalytic activity">
    <reaction evidence="2">
        <text>carbamate + 2 H(+) = NH4(+) + CO2</text>
        <dbReference type="Rhea" id="RHEA:15649"/>
        <dbReference type="ChEBI" id="CHEBI:13941"/>
        <dbReference type="ChEBI" id="CHEBI:15378"/>
        <dbReference type="ChEBI" id="CHEBI:16526"/>
        <dbReference type="ChEBI" id="CHEBI:28938"/>
    </reaction>
</comment>
<dbReference type="SUPFAM" id="SSF53474">
    <property type="entry name" value="alpha/beta-Hydrolases"/>
    <property type="match status" value="1"/>
</dbReference>
<evidence type="ECO:0000259" key="3">
    <source>
        <dbReference type="Pfam" id="PF00561"/>
    </source>
</evidence>
<dbReference type="EMBL" id="BPQG01000001">
    <property type="protein sequence ID" value="GJD42218.1"/>
    <property type="molecule type" value="Genomic_DNA"/>
</dbReference>